<evidence type="ECO:0000313" key="6">
    <source>
        <dbReference type="EMBL" id="NNH68844.1"/>
    </source>
</evidence>
<dbReference type="GO" id="GO:0004312">
    <property type="term" value="F:fatty acid synthase activity"/>
    <property type="evidence" value="ECO:0007669"/>
    <property type="project" value="TreeGrafter"/>
</dbReference>
<dbReference type="PANTHER" id="PTHR43775">
    <property type="entry name" value="FATTY ACID SYNTHASE"/>
    <property type="match status" value="1"/>
</dbReference>
<dbReference type="InterPro" id="IPR020841">
    <property type="entry name" value="PKS_Beta-ketoAc_synthase_dom"/>
</dbReference>
<dbReference type="GO" id="GO:0004315">
    <property type="term" value="F:3-oxoacyl-[acyl-carrier-protein] synthase activity"/>
    <property type="evidence" value="ECO:0007669"/>
    <property type="project" value="InterPro"/>
</dbReference>
<sequence>MAEEELRAYLRTAVRELQQSRERLRQWESRASEPIAIVSMGCRFPGGVTGPADLWRMLVEARDVVSGFPDDRGWQLEHLDDPDPTRGNLVQRGGFLDAAGDFDSRFFGISPREALAMDPQQRQLLEVTWETLERAGIDPTTLRGSRTGVFVGMIGNSYGFLDGSYRALTAAQLTEVSGFLMTGVAAAAASGRISYVFGLGGPAVTVDTACSSSLVALHQAVISLRSGESELALAGGATVMTTPDMFVSSSERGMAPDGRCKSYAAGADGTVWAEGVGMLLLERLSDAQRNGHPILATVRGSALNSDGESNGLTAPNGSAQRGVIRDALANAGLSAPEVDVVEGHGTGTILGDPIELQALLGTYGRNRERPALLGSIKSNMGHSLAAAGMAGVIKLVQALRDGIVPPTLHVDAPTPHVDWSAGQVRLATTAQPWPETGRPRRAAVSSFGITGTNAHVILEQAPVQDDSFDPAPRSAPPCHIWLLSARSARALPVQAARLTAFLAVHDDVDPCDIGHALLVSRARMPFRALMIGRTYGDLVEATEALAAGHESEAVVRGQSSPTAKTVLLFPDTCPTPAAGRGLYRDFAIFRRAFDQVAQGSSDPAALSGVVRGDSAAADRLCNTPNLTDSYRHAVQIGLYRLMVSFGLRVDHLIGRGAGEAVAAYAVDTLGPPTPPVPVQCEAGLEASLKSVAQDNGSILIELGDATAIDWLRDTVHAAVAPDTDVVAVAALGDTGTDDPDQAGVSVLRALAAAHAAGAPVDWTRLYAHSGARRTELPTYAFQHRGYWLGR</sequence>
<dbReference type="InterPro" id="IPR016039">
    <property type="entry name" value="Thiolase-like"/>
</dbReference>
<dbReference type="SUPFAM" id="SSF52151">
    <property type="entry name" value="FabD/lysophospholipase-like"/>
    <property type="match status" value="1"/>
</dbReference>
<proteinExistence type="inferred from homology"/>
<dbReference type="RefSeq" id="WP_067527624.1">
    <property type="nucleotide sequence ID" value="NZ_JABELX010000001.1"/>
</dbReference>
<feature type="domain" description="Ketosynthase family 3 (KS3)" evidence="5">
    <location>
        <begin position="32"/>
        <end position="460"/>
    </location>
</feature>
<dbReference type="InterPro" id="IPR014031">
    <property type="entry name" value="Ketoacyl_synth_C"/>
</dbReference>
<dbReference type="GO" id="GO:0006633">
    <property type="term" value="P:fatty acid biosynthetic process"/>
    <property type="evidence" value="ECO:0007669"/>
    <property type="project" value="InterPro"/>
</dbReference>
<reference evidence="6 7" key="1">
    <citation type="submission" date="2020-05" db="EMBL/GenBank/DDBJ databases">
        <title>MicrobeNet Type strains.</title>
        <authorList>
            <person name="Nicholson A.C."/>
        </authorList>
    </citation>
    <scope>NUCLEOTIDE SEQUENCE [LARGE SCALE GENOMIC DNA]</scope>
    <source>
        <strain evidence="6 7">JCM 3224</strain>
    </source>
</reference>
<evidence type="ECO:0000256" key="2">
    <source>
        <dbReference type="ARBA" id="ARBA00022553"/>
    </source>
</evidence>
<dbReference type="Pfam" id="PF00109">
    <property type="entry name" value="ketoacyl-synt"/>
    <property type="match status" value="1"/>
</dbReference>
<dbReference type="InterPro" id="IPR014030">
    <property type="entry name" value="Ketoacyl_synth_N"/>
</dbReference>
<dbReference type="InterPro" id="IPR018201">
    <property type="entry name" value="Ketoacyl_synth_AS"/>
</dbReference>
<accession>A0A849BRV0</accession>
<comment type="caution">
    <text evidence="6">The sequence shown here is derived from an EMBL/GenBank/DDBJ whole genome shotgun (WGS) entry which is preliminary data.</text>
</comment>
<keyword evidence="7" id="KW-1185">Reference proteome</keyword>
<evidence type="ECO:0000259" key="5">
    <source>
        <dbReference type="PROSITE" id="PS52004"/>
    </source>
</evidence>
<dbReference type="Pfam" id="PF02801">
    <property type="entry name" value="Ketoacyl-synt_C"/>
    <property type="match status" value="1"/>
</dbReference>
<keyword evidence="2" id="KW-0597">Phosphoprotein</keyword>
<dbReference type="InterPro" id="IPR016035">
    <property type="entry name" value="Acyl_Trfase/lysoPLipase"/>
</dbReference>
<dbReference type="PROSITE" id="PS52004">
    <property type="entry name" value="KS3_2"/>
    <property type="match status" value="1"/>
</dbReference>
<dbReference type="Gene3D" id="3.40.366.10">
    <property type="entry name" value="Malonyl-Coenzyme A Acyl Carrier Protein, domain 2"/>
    <property type="match status" value="2"/>
</dbReference>
<name>A0A849BRV0_9NOCA</name>
<dbReference type="EMBL" id="JABELX010000001">
    <property type="protein sequence ID" value="NNH68844.1"/>
    <property type="molecule type" value="Genomic_DNA"/>
</dbReference>
<keyword evidence="3 4" id="KW-0808">Transferase</keyword>
<dbReference type="Proteomes" id="UP000586827">
    <property type="component" value="Unassembled WGS sequence"/>
</dbReference>
<dbReference type="Gene3D" id="3.30.70.3290">
    <property type="match status" value="2"/>
</dbReference>
<dbReference type="Gene3D" id="3.40.47.10">
    <property type="match status" value="1"/>
</dbReference>
<dbReference type="AlphaFoldDB" id="A0A849BRV0"/>
<evidence type="ECO:0000256" key="3">
    <source>
        <dbReference type="ARBA" id="ARBA00022679"/>
    </source>
</evidence>
<comment type="similarity">
    <text evidence="4">Belongs to the thiolase-like superfamily. Beta-ketoacyl-ACP synthases family.</text>
</comment>
<dbReference type="InterPro" id="IPR050091">
    <property type="entry name" value="PKS_NRPS_Biosynth_Enz"/>
</dbReference>
<dbReference type="PROSITE" id="PS00606">
    <property type="entry name" value="KS3_1"/>
    <property type="match status" value="1"/>
</dbReference>
<evidence type="ECO:0000313" key="7">
    <source>
        <dbReference type="Proteomes" id="UP000586827"/>
    </source>
</evidence>
<dbReference type="PANTHER" id="PTHR43775:SF51">
    <property type="entry name" value="INACTIVE PHENOLPHTHIOCEROL SYNTHESIS POLYKETIDE SYNTHASE TYPE I PKS1-RELATED"/>
    <property type="match status" value="1"/>
</dbReference>
<evidence type="ECO:0000256" key="1">
    <source>
        <dbReference type="ARBA" id="ARBA00022450"/>
    </source>
</evidence>
<evidence type="ECO:0000256" key="4">
    <source>
        <dbReference type="RuleBase" id="RU003694"/>
    </source>
</evidence>
<dbReference type="InterPro" id="IPR032821">
    <property type="entry name" value="PKS_assoc"/>
</dbReference>
<dbReference type="Pfam" id="PF16197">
    <property type="entry name" value="KAsynt_C_assoc"/>
    <property type="match status" value="1"/>
</dbReference>
<keyword evidence="1" id="KW-0596">Phosphopantetheine</keyword>
<organism evidence="6 7">
    <name type="scientific">Nocardia uniformis</name>
    <dbReference type="NCBI Taxonomy" id="53432"/>
    <lineage>
        <taxon>Bacteria</taxon>
        <taxon>Bacillati</taxon>
        <taxon>Actinomycetota</taxon>
        <taxon>Actinomycetes</taxon>
        <taxon>Mycobacteriales</taxon>
        <taxon>Nocardiaceae</taxon>
        <taxon>Nocardia</taxon>
    </lineage>
</organism>
<protein>
    <submittedName>
        <fullName evidence="6">Type I polyketide synthase</fullName>
    </submittedName>
</protein>
<dbReference type="InterPro" id="IPR001227">
    <property type="entry name" value="Ac_transferase_dom_sf"/>
</dbReference>
<dbReference type="SMART" id="SM00825">
    <property type="entry name" value="PKS_KS"/>
    <property type="match status" value="1"/>
</dbReference>
<dbReference type="SUPFAM" id="SSF53901">
    <property type="entry name" value="Thiolase-like"/>
    <property type="match status" value="1"/>
</dbReference>
<dbReference type="FunFam" id="3.40.47.10:FF:000019">
    <property type="entry name" value="Polyketide synthase type I"/>
    <property type="match status" value="1"/>
</dbReference>
<dbReference type="CDD" id="cd00833">
    <property type="entry name" value="PKS"/>
    <property type="match status" value="1"/>
</dbReference>
<gene>
    <name evidence="6" type="ORF">HLB23_02960</name>
</gene>